<dbReference type="InterPro" id="IPR002933">
    <property type="entry name" value="Peptidase_M20"/>
</dbReference>
<comment type="similarity">
    <text evidence="1">Belongs to the peptidase M20B family.</text>
</comment>
<dbReference type="InterPro" id="IPR010161">
    <property type="entry name" value="Peptidase_M20B"/>
</dbReference>
<sequence length="409" mass="44922">MSDIQEELKARFLRYAAVPSQSTAGTGVVPSSEGQFKLGRLLMQELEEMGLKNIEQDVHGIVTAFLPGTAAGSAVGFCAHLDTVDVSLSPEVHPQVIDYQGGDVVLNAAQNIVMKAEEHPELAAYKGQQIIFSDGTSVLGADNKAAIANVMTALHTIVKEQRPHADLYIAFVPDEEIGLCGSKLLNLGKFKPDYAYTIDSCALGEVVYQTFNAGSVFIKITGVTAHPMSAKGVLVNPLLVAHDFMNMFDRSETPECTDGMDGYWWFNACTADALNCTLTMHIRDFDKAHYQWRKEVVRENIEKLKALHPKAVIEVRFEDVYENISNNVKPDAAPIARIYEAMAELHIEPKTYAMRGGTDGSCLSARGIVTPNYFTGAHNFHSRDEFWPLASGEKSVLLTLKLIEKALQP</sequence>
<dbReference type="NCBIfam" id="NF009920">
    <property type="entry name" value="PRK13381.1"/>
    <property type="match status" value="1"/>
</dbReference>
<dbReference type="PANTHER" id="PTHR42994">
    <property type="entry name" value="PEPTIDASE T"/>
    <property type="match status" value="1"/>
</dbReference>
<evidence type="ECO:0000256" key="1">
    <source>
        <dbReference type="ARBA" id="ARBA00009692"/>
    </source>
</evidence>
<dbReference type="PROSITE" id="PS00758">
    <property type="entry name" value="ARGE_DAPE_CPG2_1"/>
    <property type="match status" value="1"/>
</dbReference>
<dbReference type="PANTHER" id="PTHR42994:SF1">
    <property type="entry name" value="PEPTIDASE T"/>
    <property type="match status" value="1"/>
</dbReference>
<dbReference type="EMBL" id="JADINH010000170">
    <property type="protein sequence ID" value="MBO8416347.1"/>
    <property type="molecule type" value="Genomic_DNA"/>
</dbReference>
<keyword evidence="6" id="KW-0482">Metalloprotease</keyword>
<dbReference type="PIRSF" id="PIRSF037215">
    <property type="entry name" value="Peptidase_M20B"/>
    <property type="match status" value="1"/>
</dbReference>
<dbReference type="GO" id="GO:0006508">
    <property type="term" value="P:proteolysis"/>
    <property type="evidence" value="ECO:0007669"/>
    <property type="project" value="UniProtKB-UniRule"/>
</dbReference>
<dbReference type="Gene3D" id="3.30.70.360">
    <property type="match status" value="1"/>
</dbReference>
<evidence type="ECO:0000256" key="6">
    <source>
        <dbReference type="ARBA" id="ARBA00023049"/>
    </source>
</evidence>
<dbReference type="SUPFAM" id="SSF55031">
    <property type="entry name" value="Bacterial exopeptidase dimerisation domain"/>
    <property type="match status" value="1"/>
</dbReference>
<dbReference type="NCBIfam" id="NF003976">
    <property type="entry name" value="PRK05469.1"/>
    <property type="match status" value="1"/>
</dbReference>
<evidence type="ECO:0000256" key="9">
    <source>
        <dbReference type="PIRSR" id="PIRSR037215-2"/>
    </source>
</evidence>
<feature type="active site" description="Proton acceptor" evidence="8">
    <location>
        <position position="175"/>
    </location>
</feature>
<protein>
    <recommendedName>
        <fullName evidence="7">Peptidase T</fullName>
        <ecNumber evidence="7">3.4.11.4</ecNumber>
    </recommendedName>
</protein>
<keyword evidence="3 9" id="KW-0479">Metal-binding</keyword>
<evidence type="ECO:0000256" key="3">
    <source>
        <dbReference type="ARBA" id="ARBA00022723"/>
    </source>
</evidence>
<feature type="binding site" evidence="9">
    <location>
        <position position="381"/>
    </location>
    <ligand>
        <name>Zn(2+)</name>
        <dbReference type="ChEBI" id="CHEBI:29105"/>
        <label>2</label>
    </ligand>
</feature>
<feature type="binding site" evidence="9">
    <location>
        <position position="142"/>
    </location>
    <ligand>
        <name>Zn(2+)</name>
        <dbReference type="ChEBI" id="CHEBI:29105"/>
        <label>2</label>
    </ligand>
</feature>
<dbReference type="InterPro" id="IPR001261">
    <property type="entry name" value="ArgE/DapE_CS"/>
</dbReference>
<comment type="caution">
    <text evidence="11">The sequence shown here is derived from an EMBL/GenBank/DDBJ whole genome shotgun (WGS) entry which is preliminary data.</text>
</comment>
<dbReference type="InterPro" id="IPR011650">
    <property type="entry name" value="Peptidase_M20_dimer"/>
</dbReference>
<dbReference type="SUPFAM" id="SSF53187">
    <property type="entry name" value="Zn-dependent exopeptidases"/>
    <property type="match status" value="1"/>
</dbReference>
<dbReference type="GO" id="GO:0006518">
    <property type="term" value="P:peptide metabolic process"/>
    <property type="evidence" value="ECO:0007669"/>
    <property type="project" value="InterPro"/>
</dbReference>
<dbReference type="InterPro" id="IPR036264">
    <property type="entry name" value="Bact_exopeptidase_dim_dom"/>
</dbReference>
<keyword evidence="4 11" id="KW-0378">Hydrolase</keyword>
<feature type="domain" description="Peptidase M20 dimerisation" evidence="10">
    <location>
        <begin position="209"/>
        <end position="305"/>
    </location>
</feature>
<feature type="binding site" evidence="9">
    <location>
        <position position="142"/>
    </location>
    <ligand>
        <name>Zn(2+)</name>
        <dbReference type="ChEBI" id="CHEBI:29105"/>
        <label>1</label>
    </ligand>
</feature>
<evidence type="ECO:0000256" key="4">
    <source>
        <dbReference type="ARBA" id="ARBA00022801"/>
    </source>
</evidence>
<dbReference type="AlphaFoldDB" id="A0A9D9GQY5"/>
<keyword evidence="11" id="KW-0031">Aminopeptidase</keyword>
<dbReference type="Gene3D" id="3.40.630.10">
    <property type="entry name" value="Zn peptidases"/>
    <property type="match status" value="1"/>
</dbReference>
<name>A0A9D9GQY5_9GAMM</name>
<comment type="cofactor">
    <cofactor evidence="9">
        <name>Zn(2+)</name>
        <dbReference type="ChEBI" id="CHEBI:29105"/>
    </cofactor>
    <text evidence="9">Binds 2 Zn(2+) ions per subunit.</text>
</comment>
<evidence type="ECO:0000256" key="2">
    <source>
        <dbReference type="ARBA" id="ARBA00022670"/>
    </source>
</evidence>
<reference evidence="11" key="2">
    <citation type="journal article" date="2021" name="PeerJ">
        <title>Extensive microbial diversity within the chicken gut microbiome revealed by metagenomics and culture.</title>
        <authorList>
            <person name="Gilroy R."/>
            <person name="Ravi A."/>
            <person name="Getino M."/>
            <person name="Pursley I."/>
            <person name="Horton D.L."/>
            <person name="Alikhan N.F."/>
            <person name="Baker D."/>
            <person name="Gharbi K."/>
            <person name="Hall N."/>
            <person name="Watson M."/>
            <person name="Adriaenssens E.M."/>
            <person name="Foster-Nyarko E."/>
            <person name="Jarju S."/>
            <person name="Secka A."/>
            <person name="Antonio M."/>
            <person name="Oren A."/>
            <person name="Chaudhuri R.R."/>
            <person name="La Ragione R."/>
            <person name="Hildebrand F."/>
            <person name="Pallen M.J."/>
        </authorList>
    </citation>
    <scope>NUCLEOTIDE SEQUENCE</scope>
    <source>
        <strain evidence="11">17213</strain>
    </source>
</reference>
<dbReference type="GO" id="GO:0008237">
    <property type="term" value="F:metallopeptidase activity"/>
    <property type="evidence" value="ECO:0007669"/>
    <property type="project" value="UniProtKB-KW"/>
</dbReference>
<evidence type="ECO:0000259" key="10">
    <source>
        <dbReference type="Pfam" id="PF07687"/>
    </source>
</evidence>
<keyword evidence="5 9" id="KW-0862">Zinc</keyword>
<keyword evidence="2" id="KW-0645">Protease</keyword>
<dbReference type="Pfam" id="PF07687">
    <property type="entry name" value="M20_dimer"/>
    <property type="match status" value="1"/>
</dbReference>
<proteinExistence type="inferred from homology"/>
<gene>
    <name evidence="11" type="primary">pepT</name>
    <name evidence="11" type="ORF">IAB19_08215</name>
</gene>
<dbReference type="EC" id="3.4.11.4" evidence="7"/>
<evidence type="ECO:0000256" key="7">
    <source>
        <dbReference type="NCBIfam" id="TIGR01882"/>
    </source>
</evidence>
<dbReference type="Pfam" id="PF01546">
    <property type="entry name" value="Peptidase_M20"/>
    <property type="match status" value="1"/>
</dbReference>
<reference evidence="11" key="1">
    <citation type="submission" date="2020-10" db="EMBL/GenBank/DDBJ databases">
        <authorList>
            <person name="Gilroy R."/>
        </authorList>
    </citation>
    <scope>NUCLEOTIDE SEQUENCE</scope>
    <source>
        <strain evidence="11">17213</strain>
    </source>
</reference>
<dbReference type="GO" id="GO:0008270">
    <property type="term" value="F:zinc ion binding"/>
    <property type="evidence" value="ECO:0007669"/>
    <property type="project" value="InterPro"/>
</dbReference>
<feature type="binding site" evidence="9">
    <location>
        <position position="176"/>
    </location>
    <ligand>
        <name>Zn(2+)</name>
        <dbReference type="ChEBI" id="CHEBI:29105"/>
        <label>2</label>
    </ligand>
</feature>
<evidence type="ECO:0000313" key="11">
    <source>
        <dbReference type="EMBL" id="MBO8416347.1"/>
    </source>
</evidence>
<dbReference type="GO" id="GO:0045148">
    <property type="term" value="F:tripeptide aminopeptidase activity"/>
    <property type="evidence" value="ECO:0007669"/>
    <property type="project" value="UniProtKB-UniRule"/>
</dbReference>
<dbReference type="Proteomes" id="UP000823631">
    <property type="component" value="Unassembled WGS sequence"/>
</dbReference>
<dbReference type="PROSITE" id="PS00759">
    <property type="entry name" value="ARGE_DAPE_CPG2_2"/>
    <property type="match status" value="1"/>
</dbReference>
<feature type="active site" evidence="8">
    <location>
        <position position="82"/>
    </location>
</feature>
<accession>A0A9D9GQY5</accession>
<evidence type="ECO:0000256" key="8">
    <source>
        <dbReference type="PIRSR" id="PIRSR037215-1"/>
    </source>
</evidence>
<evidence type="ECO:0000313" key="12">
    <source>
        <dbReference type="Proteomes" id="UP000823631"/>
    </source>
</evidence>
<dbReference type="NCBIfam" id="TIGR01882">
    <property type="entry name" value="peptidase-T"/>
    <property type="match status" value="1"/>
</dbReference>
<organism evidence="11 12">
    <name type="scientific">Candidatus Avisuccinivibrio stercorigallinarum</name>
    <dbReference type="NCBI Taxonomy" id="2840704"/>
    <lineage>
        <taxon>Bacteria</taxon>
        <taxon>Pseudomonadati</taxon>
        <taxon>Pseudomonadota</taxon>
        <taxon>Gammaproteobacteria</taxon>
        <taxon>Aeromonadales</taxon>
        <taxon>Succinivibrionaceae</taxon>
        <taxon>Succinivibrionaceae incertae sedis</taxon>
        <taxon>Candidatus Avisuccinivibrio</taxon>
    </lineage>
</organism>
<feature type="binding site" evidence="9">
    <location>
        <position position="199"/>
    </location>
    <ligand>
        <name>Zn(2+)</name>
        <dbReference type="ChEBI" id="CHEBI:29105"/>
        <label>1</label>
    </ligand>
</feature>
<feature type="binding site" evidence="9">
    <location>
        <position position="80"/>
    </location>
    <ligand>
        <name>Zn(2+)</name>
        <dbReference type="ChEBI" id="CHEBI:29105"/>
        <label>1</label>
    </ligand>
</feature>
<evidence type="ECO:0000256" key="5">
    <source>
        <dbReference type="ARBA" id="ARBA00022833"/>
    </source>
</evidence>